<organism evidence="2">
    <name type="scientific">viral metagenome</name>
    <dbReference type="NCBI Taxonomy" id="1070528"/>
    <lineage>
        <taxon>unclassified sequences</taxon>
        <taxon>metagenomes</taxon>
        <taxon>organismal metagenomes</taxon>
    </lineage>
</organism>
<reference evidence="2" key="1">
    <citation type="submission" date="2020-03" db="EMBL/GenBank/DDBJ databases">
        <title>The deep terrestrial virosphere.</title>
        <authorList>
            <person name="Holmfeldt K."/>
            <person name="Nilsson E."/>
            <person name="Simone D."/>
            <person name="Lopez-Fernandez M."/>
            <person name="Wu X."/>
            <person name="de Brujin I."/>
            <person name="Lundin D."/>
            <person name="Andersson A."/>
            <person name="Bertilsson S."/>
            <person name="Dopson M."/>
        </authorList>
    </citation>
    <scope>NUCLEOTIDE SEQUENCE</scope>
    <source>
        <strain evidence="2">MM415A02778</strain>
    </source>
</reference>
<dbReference type="EMBL" id="MT141947">
    <property type="protein sequence ID" value="QJA72388.1"/>
    <property type="molecule type" value="Genomic_DNA"/>
</dbReference>
<name>A0A6M3JST7_9ZZZZ</name>
<dbReference type="AlphaFoldDB" id="A0A6M3JST7"/>
<feature type="region of interest" description="Disordered" evidence="1">
    <location>
        <begin position="1"/>
        <end position="30"/>
    </location>
</feature>
<evidence type="ECO:0000256" key="1">
    <source>
        <dbReference type="SAM" id="MobiDB-lite"/>
    </source>
</evidence>
<evidence type="ECO:0000313" key="2">
    <source>
        <dbReference type="EMBL" id="QJA72388.1"/>
    </source>
</evidence>
<sequence>MSTPKIIYGPKQKQPAPPPLPKQKQERTGNRWKRFEDWAFKMTSWKRQGHILRGVSCADLSNEMFSLDCTIGKFTKKLEQEMSDAEGHKKPGQIAVVWLAPEEGKDFKRGLAIVRIGDFIVLHV</sequence>
<proteinExistence type="predicted"/>
<protein>
    <submittedName>
        <fullName evidence="2">Uncharacterized protein</fullName>
    </submittedName>
</protein>
<accession>A0A6M3JST7</accession>
<gene>
    <name evidence="2" type="ORF">MM415A02778_0013</name>
</gene>